<keyword evidence="3" id="KW-1185">Reference proteome</keyword>
<accession>A0AAD6XLC4</accession>
<dbReference type="AlphaFoldDB" id="A0AAD6XLC4"/>
<evidence type="ECO:0000313" key="3">
    <source>
        <dbReference type="Proteomes" id="UP001222325"/>
    </source>
</evidence>
<dbReference type="Proteomes" id="UP001222325">
    <property type="component" value="Unassembled WGS sequence"/>
</dbReference>
<organism evidence="2 3">
    <name type="scientific">Mycena belliarum</name>
    <dbReference type="NCBI Taxonomy" id="1033014"/>
    <lineage>
        <taxon>Eukaryota</taxon>
        <taxon>Fungi</taxon>
        <taxon>Dikarya</taxon>
        <taxon>Basidiomycota</taxon>
        <taxon>Agaricomycotina</taxon>
        <taxon>Agaricomycetes</taxon>
        <taxon>Agaricomycetidae</taxon>
        <taxon>Agaricales</taxon>
        <taxon>Marasmiineae</taxon>
        <taxon>Mycenaceae</taxon>
        <taxon>Mycena</taxon>
    </lineage>
</organism>
<gene>
    <name evidence="2" type="ORF">B0H15DRAFT_860820</name>
</gene>
<comment type="caution">
    <text evidence="2">The sequence shown here is derived from an EMBL/GenBank/DDBJ whole genome shotgun (WGS) entry which is preliminary data.</text>
</comment>
<protein>
    <submittedName>
        <fullName evidence="2">Uncharacterized protein</fullName>
    </submittedName>
</protein>
<evidence type="ECO:0000256" key="1">
    <source>
        <dbReference type="SAM" id="MobiDB-lite"/>
    </source>
</evidence>
<evidence type="ECO:0000313" key="2">
    <source>
        <dbReference type="EMBL" id="KAJ7078177.1"/>
    </source>
</evidence>
<dbReference type="EMBL" id="JARJCN010000068">
    <property type="protein sequence ID" value="KAJ7078177.1"/>
    <property type="molecule type" value="Genomic_DNA"/>
</dbReference>
<reference evidence="2" key="1">
    <citation type="submission" date="2023-03" db="EMBL/GenBank/DDBJ databases">
        <title>Massive genome expansion in bonnet fungi (Mycena s.s.) driven by repeated elements and novel gene families across ecological guilds.</title>
        <authorList>
            <consortium name="Lawrence Berkeley National Laboratory"/>
            <person name="Harder C.B."/>
            <person name="Miyauchi S."/>
            <person name="Viragh M."/>
            <person name="Kuo A."/>
            <person name="Thoen E."/>
            <person name="Andreopoulos B."/>
            <person name="Lu D."/>
            <person name="Skrede I."/>
            <person name="Drula E."/>
            <person name="Henrissat B."/>
            <person name="Morin E."/>
            <person name="Kohler A."/>
            <person name="Barry K."/>
            <person name="LaButti K."/>
            <person name="Morin E."/>
            <person name="Salamov A."/>
            <person name="Lipzen A."/>
            <person name="Mereny Z."/>
            <person name="Hegedus B."/>
            <person name="Baldrian P."/>
            <person name="Stursova M."/>
            <person name="Weitz H."/>
            <person name="Taylor A."/>
            <person name="Grigoriev I.V."/>
            <person name="Nagy L.G."/>
            <person name="Martin F."/>
            <person name="Kauserud H."/>
        </authorList>
    </citation>
    <scope>NUCLEOTIDE SEQUENCE</scope>
    <source>
        <strain evidence="2">CBHHK173m</strain>
    </source>
</reference>
<proteinExistence type="predicted"/>
<feature type="region of interest" description="Disordered" evidence="1">
    <location>
        <begin position="38"/>
        <end position="75"/>
    </location>
</feature>
<sequence length="75" mass="8116">MQAPRESRRCIVAPPPRPRLLIRPTLYLMVMLSSASAMRPTSVPTASAGRRGPRRPVARPSGLCTRASDCRTASA</sequence>
<name>A0AAD6XLC4_9AGAR</name>